<evidence type="ECO:0000256" key="1">
    <source>
        <dbReference type="SAM" id="Phobius"/>
    </source>
</evidence>
<dbReference type="EMBL" id="WSES01000005">
    <property type="protein sequence ID" value="MVW62055.1"/>
    <property type="molecule type" value="Genomic_DNA"/>
</dbReference>
<gene>
    <name evidence="2" type="ORF">GPY61_19150</name>
</gene>
<evidence type="ECO:0000313" key="3">
    <source>
        <dbReference type="Proteomes" id="UP000443353"/>
    </source>
</evidence>
<comment type="caution">
    <text evidence="2">The sequence shown here is derived from an EMBL/GenBank/DDBJ whole genome shotgun (WGS) entry which is preliminary data.</text>
</comment>
<sequence length="77" mass="7720">MNNVARGFLTAILSLALAGFGLCGAAGTFGGLAGLSSPGPENFSSVALVFGLIGLGIAFVCGWIVVRLWRKRPPGGA</sequence>
<keyword evidence="1" id="KW-0472">Membrane</keyword>
<reference evidence="2 3" key="1">
    <citation type="submission" date="2019-12" db="EMBL/GenBank/DDBJ databases">
        <authorList>
            <person name="Li C."/>
            <person name="Zhao J."/>
        </authorList>
    </citation>
    <scope>NUCLEOTIDE SEQUENCE [LARGE SCALE GENOMIC DNA]</scope>
    <source>
        <strain evidence="2 3">NEAU-DD11</strain>
    </source>
</reference>
<protein>
    <submittedName>
        <fullName evidence="2">Uncharacterized protein</fullName>
    </submittedName>
</protein>
<keyword evidence="1" id="KW-0812">Transmembrane</keyword>
<feature type="transmembrane region" description="Helical" evidence="1">
    <location>
        <begin position="49"/>
        <end position="69"/>
    </location>
</feature>
<dbReference type="AlphaFoldDB" id="A0A7X3G1P1"/>
<keyword evidence="3" id="KW-1185">Reference proteome</keyword>
<dbReference type="Proteomes" id="UP000443353">
    <property type="component" value="Unassembled WGS sequence"/>
</dbReference>
<keyword evidence="1" id="KW-1133">Transmembrane helix</keyword>
<proteinExistence type="predicted"/>
<accession>A0A7X3G1P1</accession>
<evidence type="ECO:0000313" key="2">
    <source>
        <dbReference type="EMBL" id="MVW62055.1"/>
    </source>
</evidence>
<organism evidence="2 3">
    <name type="scientific">Massilia cellulosiltytica</name>
    <dbReference type="NCBI Taxonomy" id="2683234"/>
    <lineage>
        <taxon>Bacteria</taxon>
        <taxon>Pseudomonadati</taxon>
        <taxon>Pseudomonadota</taxon>
        <taxon>Betaproteobacteria</taxon>
        <taxon>Burkholderiales</taxon>
        <taxon>Oxalobacteraceae</taxon>
        <taxon>Telluria group</taxon>
        <taxon>Massilia</taxon>
    </lineage>
</organism>
<dbReference type="RefSeq" id="WP_056122166.1">
    <property type="nucleotide sequence ID" value="NZ_WSES01000005.1"/>
</dbReference>
<name>A0A7X3G1P1_9BURK</name>